<sequence length="156" mass="17326">MSGPTETQKGKEPQKGKEIRFIRGTYKGCTGWMNRAIKSSKKTCNVIVAHEGVEKVTRVLSSSVRNKWTEPTSFEHALVQQHADVELAMVALAELLAECGVRRNPEILALINTELTIARKKNDDSGVKTYRSVDWQGRTKRSLHDPNAMEGISSGC</sequence>
<gene>
    <name evidence="1" type="ORF">SEMRO_775_G200800.1</name>
</gene>
<dbReference type="AlphaFoldDB" id="A0A9N8E8M5"/>
<organism evidence="1 2">
    <name type="scientific">Seminavis robusta</name>
    <dbReference type="NCBI Taxonomy" id="568900"/>
    <lineage>
        <taxon>Eukaryota</taxon>
        <taxon>Sar</taxon>
        <taxon>Stramenopiles</taxon>
        <taxon>Ochrophyta</taxon>
        <taxon>Bacillariophyta</taxon>
        <taxon>Bacillariophyceae</taxon>
        <taxon>Bacillariophycidae</taxon>
        <taxon>Naviculales</taxon>
        <taxon>Naviculaceae</taxon>
        <taxon>Seminavis</taxon>
    </lineage>
</organism>
<comment type="caution">
    <text evidence="1">The sequence shown here is derived from an EMBL/GenBank/DDBJ whole genome shotgun (WGS) entry which is preliminary data.</text>
</comment>
<protein>
    <submittedName>
        <fullName evidence="1">Uncharacterized protein</fullName>
    </submittedName>
</protein>
<dbReference type="EMBL" id="CAICTM010000774">
    <property type="protein sequence ID" value="CAB9516333.1"/>
    <property type="molecule type" value="Genomic_DNA"/>
</dbReference>
<proteinExistence type="predicted"/>
<evidence type="ECO:0000313" key="1">
    <source>
        <dbReference type="EMBL" id="CAB9516333.1"/>
    </source>
</evidence>
<name>A0A9N8E8M5_9STRA</name>
<reference evidence="1" key="1">
    <citation type="submission" date="2020-06" db="EMBL/GenBank/DDBJ databases">
        <authorList>
            <consortium name="Plant Systems Biology data submission"/>
        </authorList>
    </citation>
    <scope>NUCLEOTIDE SEQUENCE</scope>
    <source>
        <strain evidence="1">D6</strain>
    </source>
</reference>
<keyword evidence="2" id="KW-1185">Reference proteome</keyword>
<accession>A0A9N8E8M5</accession>
<evidence type="ECO:0000313" key="2">
    <source>
        <dbReference type="Proteomes" id="UP001153069"/>
    </source>
</evidence>
<dbReference type="Proteomes" id="UP001153069">
    <property type="component" value="Unassembled WGS sequence"/>
</dbReference>